<dbReference type="PANTHER" id="PTHR22953:SF153">
    <property type="entry name" value="PURPLE ACID PHOSPHATASE"/>
    <property type="match status" value="1"/>
</dbReference>
<keyword evidence="1 3" id="KW-0732">Signal</keyword>
<dbReference type="Proteomes" id="UP000324233">
    <property type="component" value="Chromosome"/>
</dbReference>
<evidence type="ECO:0000259" key="4">
    <source>
        <dbReference type="Pfam" id="PF00149"/>
    </source>
</evidence>
<evidence type="ECO:0000313" key="5">
    <source>
        <dbReference type="EMBL" id="QEH32387.1"/>
    </source>
</evidence>
<gene>
    <name evidence="5" type="ORF">OJF2_08570</name>
</gene>
<dbReference type="Pfam" id="PF00149">
    <property type="entry name" value="Metallophos"/>
    <property type="match status" value="1"/>
</dbReference>
<evidence type="ECO:0000256" key="3">
    <source>
        <dbReference type="SAM" id="SignalP"/>
    </source>
</evidence>
<evidence type="ECO:0000256" key="1">
    <source>
        <dbReference type="ARBA" id="ARBA00022729"/>
    </source>
</evidence>
<dbReference type="InterPro" id="IPR029052">
    <property type="entry name" value="Metallo-depent_PP-like"/>
</dbReference>
<organism evidence="5 6">
    <name type="scientific">Aquisphaera giovannonii</name>
    <dbReference type="NCBI Taxonomy" id="406548"/>
    <lineage>
        <taxon>Bacteria</taxon>
        <taxon>Pseudomonadati</taxon>
        <taxon>Planctomycetota</taxon>
        <taxon>Planctomycetia</taxon>
        <taxon>Isosphaerales</taxon>
        <taxon>Isosphaeraceae</taxon>
        <taxon>Aquisphaera</taxon>
    </lineage>
</organism>
<reference evidence="5 6" key="1">
    <citation type="submission" date="2019-08" db="EMBL/GenBank/DDBJ databases">
        <title>Deep-cultivation of Planctomycetes and their phenomic and genomic characterization uncovers novel biology.</title>
        <authorList>
            <person name="Wiegand S."/>
            <person name="Jogler M."/>
            <person name="Boedeker C."/>
            <person name="Pinto D."/>
            <person name="Vollmers J."/>
            <person name="Rivas-Marin E."/>
            <person name="Kohn T."/>
            <person name="Peeters S.H."/>
            <person name="Heuer A."/>
            <person name="Rast P."/>
            <person name="Oberbeckmann S."/>
            <person name="Bunk B."/>
            <person name="Jeske O."/>
            <person name="Meyerdierks A."/>
            <person name="Storesund J.E."/>
            <person name="Kallscheuer N."/>
            <person name="Luecker S."/>
            <person name="Lage O.M."/>
            <person name="Pohl T."/>
            <person name="Merkel B.J."/>
            <person name="Hornburger P."/>
            <person name="Mueller R.-W."/>
            <person name="Bruemmer F."/>
            <person name="Labrenz M."/>
            <person name="Spormann A.M."/>
            <person name="Op den Camp H."/>
            <person name="Overmann J."/>
            <person name="Amann R."/>
            <person name="Jetten M.S.M."/>
            <person name="Mascher T."/>
            <person name="Medema M.H."/>
            <person name="Devos D.P."/>
            <person name="Kaster A.-K."/>
            <person name="Ovreas L."/>
            <person name="Rohde M."/>
            <person name="Galperin M.Y."/>
            <person name="Jogler C."/>
        </authorList>
    </citation>
    <scope>NUCLEOTIDE SEQUENCE [LARGE SCALE GENOMIC DNA]</scope>
    <source>
        <strain evidence="5 6">OJF2</strain>
    </source>
</reference>
<dbReference type="EMBL" id="CP042997">
    <property type="protein sequence ID" value="QEH32387.1"/>
    <property type="molecule type" value="Genomic_DNA"/>
</dbReference>
<feature type="chain" id="PRO_5023054826" evidence="3">
    <location>
        <begin position="21"/>
        <end position="493"/>
    </location>
</feature>
<dbReference type="InterPro" id="IPR039331">
    <property type="entry name" value="PAPs-like"/>
</dbReference>
<feature type="domain" description="Calcineurin-like phosphoesterase" evidence="4">
    <location>
        <begin position="145"/>
        <end position="373"/>
    </location>
</feature>
<dbReference type="PANTHER" id="PTHR22953">
    <property type="entry name" value="ACID PHOSPHATASE RELATED"/>
    <property type="match status" value="1"/>
</dbReference>
<name>A0A5B9VWR5_9BACT</name>
<dbReference type="KEGG" id="agv:OJF2_08570"/>
<dbReference type="PROSITE" id="PS51257">
    <property type="entry name" value="PROKAR_LIPOPROTEIN"/>
    <property type="match status" value="1"/>
</dbReference>
<sequence length="493" mass="54263" precursor="true">MIAARASTAAWVLLSFTALACSHGASPGAAGPERAARQGPFVVKPYLQFGEAPRAGELAVVWHADDVDAGWAVDVRPDGESSWRPMEPPKFRRVAVAGVEPHRVYRATLRAGAPGGRFAYRVRDGKGADFEAEALAPKSASQPHRFAVFGDCGAGTPEERRIAHRTFEEKPDFVMIPGDIIYDRGRASEYRTRFWPAYNADRPAPDAGAPLLRSTLFVAAAGNHDIAARDLAKYPDGLAYFYYWCQPLNGPTGPEGGPLVAPVTGSPEQKKAFLDAAGEAFPRMANFSFDYGNAHWIVLDANATVDWADPAFRRWVEDDLAAAKDARWRFVCYHQPGFNSSRSHFDEQHTRVLSPVFEAGKVDLVFNGHVHNYQRSYPLRFAPTPVQVEAPAFDENGRMVPSHKSNGRLTLDRSFDGKDDTTPEGVIYIVTGAGGNRLYNPEQQDDPSSWQPFTVKHISRVHSLTVVDVDDSKLTLRQVSADGEELDRIVVTK</sequence>
<protein>
    <submittedName>
        <fullName evidence="5">Calcineurin-like phosphoesterase</fullName>
    </submittedName>
</protein>
<dbReference type="RefSeq" id="WP_148591530.1">
    <property type="nucleotide sequence ID" value="NZ_CP042997.1"/>
</dbReference>
<feature type="region of interest" description="Disordered" evidence="2">
    <location>
        <begin position="396"/>
        <end position="416"/>
    </location>
</feature>
<dbReference type="Gene3D" id="3.60.21.10">
    <property type="match status" value="1"/>
</dbReference>
<proteinExistence type="predicted"/>
<dbReference type="AlphaFoldDB" id="A0A5B9VWR5"/>
<dbReference type="GO" id="GO:0003993">
    <property type="term" value="F:acid phosphatase activity"/>
    <property type="evidence" value="ECO:0007669"/>
    <property type="project" value="InterPro"/>
</dbReference>
<evidence type="ECO:0000256" key="2">
    <source>
        <dbReference type="SAM" id="MobiDB-lite"/>
    </source>
</evidence>
<feature type="signal peptide" evidence="3">
    <location>
        <begin position="1"/>
        <end position="20"/>
    </location>
</feature>
<dbReference type="SUPFAM" id="SSF56300">
    <property type="entry name" value="Metallo-dependent phosphatases"/>
    <property type="match status" value="1"/>
</dbReference>
<dbReference type="InterPro" id="IPR004843">
    <property type="entry name" value="Calcineurin-like_PHP"/>
</dbReference>
<dbReference type="OrthoDB" id="9804511at2"/>
<keyword evidence="6" id="KW-1185">Reference proteome</keyword>
<accession>A0A5B9VWR5</accession>
<evidence type="ECO:0000313" key="6">
    <source>
        <dbReference type="Proteomes" id="UP000324233"/>
    </source>
</evidence>